<keyword evidence="1" id="KW-0812">Transmembrane</keyword>
<dbReference type="EMBL" id="GFPF01008650">
    <property type="protein sequence ID" value="MAA19796.1"/>
    <property type="molecule type" value="Transcribed_RNA"/>
</dbReference>
<sequence>MAFDGINFKGQSLKIRRPHDYQPMPGMSETPSVAVPVLGKRGALEAFRSEPRISGVSGQTQFLFLSLFLFFSCTVFYLQPLECVRLISVRGSASGKLQDASLHVKFHFDETVIRKAPLSVNSQQCTQKNWSALCIM</sequence>
<keyword evidence="1" id="KW-1133">Transmembrane helix</keyword>
<name>A0A224YQD0_9ACAR</name>
<feature type="transmembrane region" description="Helical" evidence="1">
    <location>
        <begin position="62"/>
        <end position="79"/>
    </location>
</feature>
<organism evidence="2">
    <name type="scientific">Rhipicephalus zambeziensis</name>
    <dbReference type="NCBI Taxonomy" id="60191"/>
    <lineage>
        <taxon>Eukaryota</taxon>
        <taxon>Metazoa</taxon>
        <taxon>Ecdysozoa</taxon>
        <taxon>Arthropoda</taxon>
        <taxon>Chelicerata</taxon>
        <taxon>Arachnida</taxon>
        <taxon>Acari</taxon>
        <taxon>Parasitiformes</taxon>
        <taxon>Ixodida</taxon>
        <taxon>Ixodoidea</taxon>
        <taxon>Ixodidae</taxon>
        <taxon>Rhipicephalinae</taxon>
        <taxon>Rhipicephalus</taxon>
        <taxon>Rhipicephalus</taxon>
    </lineage>
</organism>
<reference evidence="2" key="1">
    <citation type="journal article" date="2017" name="Parasit. Vectors">
        <title>Sialotranscriptomics of Rhipicephalus zambeziensis reveals intricate expression profiles of secretory proteins and suggests tight temporal transcriptional regulation during blood-feeding.</title>
        <authorList>
            <person name="de Castro M.H."/>
            <person name="de Klerk D."/>
            <person name="Pienaar R."/>
            <person name="Rees D.J.G."/>
            <person name="Mans B.J."/>
        </authorList>
    </citation>
    <scope>NUCLEOTIDE SEQUENCE</scope>
    <source>
        <tissue evidence="2">Salivary glands</tissue>
    </source>
</reference>
<dbReference type="AlphaFoldDB" id="A0A224YQD0"/>
<accession>A0A224YQD0</accession>
<evidence type="ECO:0000256" key="1">
    <source>
        <dbReference type="SAM" id="Phobius"/>
    </source>
</evidence>
<keyword evidence="1" id="KW-0472">Membrane</keyword>
<proteinExistence type="predicted"/>
<protein>
    <submittedName>
        <fullName evidence="2">Protein containing RRM-SF domain</fullName>
    </submittedName>
</protein>
<evidence type="ECO:0000313" key="2">
    <source>
        <dbReference type="EMBL" id="MAA19796.1"/>
    </source>
</evidence>